<dbReference type="PANTHER" id="PTHR30100:SF1">
    <property type="entry name" value="PHOSPHATE ACYLTRANSFERASE"/>
    <property type="match status" value="1"/>
</dbReference>
<dbReference type="Gene3D" id="3.40.718.10">
    <property type="entry name" value="Isopropylmalate Dehydrogenase"/>
    <property type="match status" value="1"/>
</dbReference>
<comment type="function">
    <text evidence="10">Catalyzes the reversible formation of acyl-phosphate (acyl-PO(4)) from acyl-[acyl-carrier-protein] (acyl-ACP). This enzyme utilizes acyl-ACP as fatty acyl donor, but not acyl-CoA.</text>
</comment>
<keyword evidence="12" id="KW-1185">Reference proteome</keyword>
<dbReference type="GO" id="GO:0008654">
    <property type="term" value="P:phospholipid biosynthetic process"/>
    <property type="evidence" value="ECO:0007669"/>
    <property type="project" value="UniProtKB-KW"/>
</dbReference>
<evidence type="ECO:0000256" key="10">
    <source>
        <dbReference type="HAMAP-Rule" id="MF_00019"/>
    </source>
</evidence>
<evidence type="ECO:0000313" key="11">
    <source>
        <dbReference type="EMBL" id="TFZ83467.1"/>
    </source>
</evidence>
<comment type="catalytic activity">
    <reaction evidence="1 10">
        <text>a fatty acyl-[ACP] + phosphate = an acyl phosphate + holo-[ACP]</text>
        <dbReference type="Rhea" id="RHEA:42292"/>
        <dbReference type="Rhea" id="RHEA-COMP:9685"/>
        <dbReference type="Rhea" id="RHEA-COMP:14125"/>
        <dbReference type="ChEBI" id="CHEBI:43474"/>
        <dbReference type="ChEBI" id="CHEBI:59918"/>
        <dbReference type="ChEBI" id="CHEBI:64479"/>
        <dbReference type="ChEBI" id="CHEBI:138651"/>
        <dbReference type="EC" id="2.3.1.274"/>
    </reaction>
</comment>
<comment type="caution">
    <text evidence="11">The sequence shown here is derived from an EMBL/GenBank/DDBJ whole genome shotgun (WGS) entry which is preliminary data.</text>
</comment>
<dbReference type="OrthoDB" id="9806408at2"/>
<evidence type="ECO:0000256" key="2">
    <source>
        <dbReference type="ARBA" id="ARBA00022490"/>
    </source>
</evidence>
<evidence type="ECO:0000256" key="9">
    <source>
        <dbReference type="ARBA" id="ARBA00046608"/>
    </source>
</evidence>
<dbReference type="GO" id="GO:0006633">
    <property type="term" value="P:fatty acid biosynthetic process"/>
    <property type="evidence" value="ECO:0007669"/>
    <property type="project" value="UniProtKB-UniRule"/>
</dbReference>
<dbReference type="NCBIfam" id="TIGR00182">
    <property type="entry name" value="plsX"/>
    <property type="match status" value="1"/>
</dbReference>
<dbReference type="PIRSF" id="PIRSF002465">
    <property type="entry name" value="Phsphlp_syn_PlsX"/>
    <property type="match status" value="1"/>
</dbReference>
<dbReference type="InterPro" id="IPR012281">
    <property type="entry name" value="Phospholipid_synth_PlsX-like"/>
</dbReference>
<comment type="pathway">
    <text evidence="10">Lipid metabolism; phospholipid metabolism.</text>
</comment>
<dbReference type="PANTHER" id="PTHR30100">
    <property type="entry name" value="FATTY ACID/PHOSPHOLIPID SYNTHESIS PROTEIN PLSX"/>
    <property type="match status" value="1"/>
</dbReference>
<evidence type="ECO:0000256" key="5">
    <source>
        <dbReference type="ARBA" id="ARBA00023098"/>
    </source>
</evidence>
<keyword evidence="6 10" id="KW-0594">Phospholipid biosynthesis</keyword>
<evidence type="ECO:0000313" key="12">
    <source>
        <dbReference type="Proteomes" id="UP000297890"/>
    </source>
</evidence>
<gene>
    <name evidence="10 11" type="primary">plsX</name>
    <name evidence="11" type="ORF">E4680_02850</name>
</gene>
<accession>A0A4Z0FC01</accession>
<comment type="similarity">
    <text evidence="10">Belongs to the PlsX family.</text>
</comment>
<dbReference type="Proteomes" id="UP000297890">
    <property type="component" value="Unassembled WGS sequence"/>
</dbReference>
<dbReference type="HAMAP" id="MF_00019">
    <property type="entry name" value="PlsX"/>
    <property type="match status" value="1"/>
</dbReference>
<dbReference type="InterPro" id="IPR003664">
    <property type="entry name" value="FA_synthesis"/>
</dbReference>
<dbReference type="Pfam" id="PF02504">
    <property type="entry name" value="FA_synthesis"/>
    <property type="match status" value="1"/>
</dbReference>
<comment type="subunit">
    <text evidence="9 10">Homodimer. Probably interacts with PlsY.</text>
</comment>
<evidence type="ECO:0000256" key="8">
    <source>
        <dbReference type="ARBA" id="ARBA00024069"/>
    </source>
</evidence>
<keyword evidence="2 10" id="KW-0963">Cytoplasm</keyword>
<reference evidence="11 12" key="1">
    <citation type="journal article" date="2019" name="ISME J.">
        <title>Candidatus Macondimonas diazotrophica, a novel gammaproteobacterial genus dominating crude-oil-contaminated coastal sediments.</title>
        <authorList>
            <person name="Karthikeyan S."/>
            <person name="Konstantinidis K."/>
        </authorList>
    </citation>
    <scope>NUCLEOTIDE SEQUENCE [LARGE SCALE GENOMIC DNA]</scope>
    <source>
        <strain evidence="11 12">KTK01</strain>
    </source>
</reference>
<evidence type="ECO:0000256" key="3">
    <source>
        <dbReference type="ARBA" id="ARBA00022516"/>
    </source>
</evidence>
<dbReference type="SUPFAM" id="SSF53659">
    <property type="entry name" value="Isocitrate/Isopropylmalate dehydrogenase-like"/>
    <property type="match status" value="1"/>
</dbReference>
<dbReference type="UniPathway" id="UPA00085"/>
<keyword evidence="4 10" id="KW-0808">Transferase</keyword>
<dbReference type="GO" id="GO:0043811">
    <property type="term" value="F:phosphate:acyl-[acyl carrier protein] acyltransferase activity"/>
    <property type="evidence" value="ECO:0007669"/>
    <property type="project" value="UniProtKB-UniRule"/>
</dbReference>
<dbReference type="EC" id="2.3.1.274" evidence="8 10"/>
<evidence type="ECO:0000256" key="1">
    <source>
        <dbReference type="ARBA" id="ARBA00001232"/>
    </source>
</evidence>
<keyword evidence="3 10" id="KW-0444">Lipid biosynthesis</keyword>
<evidence type="ECO:0000256" key="4">
    <source>
        <dbReference type="ARBA" id="ARBA00022679"/>
    </source>
</evidence>
<comment type="subcellular location">
    <subcellularLocation>
        <location evidence="10">Cytoplasm</location>
    </subcellularLocation>
    <text evidence="10">Associated with the membrane possibly through PlsY.</text>
</comment>
<keyword evidence="7 10" id="KW-1208">Phospholipid metabolism</keyword>
<protein>
    <recommendedName>
        <fullName evidence="8 10">Phosphate acyltransferase</fullName>
        <ecNumber evidence="8 10">2.3.1.274</ecNumber>
    </recommendedName>
    <alternativeName>
        <fullName evidence="10">Acyl-ACP phosphotransacylase</fullName>
    </alternativeName>
    <alternativeName>
        <fullName evidence="10">Acyl-[acyl-carrier-protein]--phosphate acyltransferase</fullName>
    </alternativeName>
    <alternativeName>
        <fullName evidence="10">Phosphate-acyl-ACP acyltransferase</fullName>
    </alternativeName>
</protein>
<proteinExistence type="inferred from homology"/>
<dbReference type="AlphaFoldDB" id="A0A4Z0FC01"/>
<organism evidence="11 12">
    <name type="scientific">Candidatus Macondimonas diazotrophica</name>
    <dbReference type="NCBI Taxonomy" id="2305248"/>
    <lineage>
        <taxon>Bacteria</taxon>
        <taxon>Pseudomonadati</taxon>
        <taxon>Pseudomonadota</taxon>
        <taxon>Gammaproteobacteria</taxon>
        <taxon>Chromatiales</taxon>
        <taxon>Ectothiorhodospiraceae</taxon>
        <taxon>Candidatus Macondimonas</taxon>
    </lineage>
</organism>
<sequence>MDKKVCMSLDAMGGDFGPSVVVPAAVSALSEYTQLHLILVGQPEVLKQELSRQRAPFPERISIHPATEVVGMDESPSKALRNKKDSSMRIALDLVKRGQCDVMVSAGNTGALMATARFVLKMLPGVDRPAIISALPTMRGHTYVLDLGANSDCTAEQLYQFAVMGSVMVHAVDHIPRPRVGLLNIGVEEIKGVESVKHAARLLQADDAINYCGFVEGNDIYSGKVDLVVCDGFVGNVALKTSEGLAHMLSEFIRQEYGRNPFTKLAGLISLPVLKAIKRRMDPRLYNGASLLGLQGIVIKSHGGADELAFANAIRLGVNAAQMSVPDRIAHLVGSALQGQAHGGEQ</sequence>
<name>A0A4Z0FC01_9GAMM</name>
<dbReference type="RefSeq" id="WP_135280884.1">
    <property type="nucleotide sequence ID" value="NZ_SRIO01000003.1"/>
</dbReference>
<keyword evidence="11" id="KW-0012">Acyltransferase</keyword>
<keyword evidence="5 10" id="KW-0443">Lipid metabolism</keyword>
<dbReference type="EMBL" id="SRIO01000003">
    <property type="protein sequence ID" value="TFZ83467.1"/>
    <property type="molecule type" value="Genomic_DNA"/>
</dbReference>
<evidence type="ECO:0000256" key="7">
    <source>
        <dbReference type="ARBA" id="ARBA00023264"/>
    </source>
</evidence>
<dbReference type="GO" id="GO:0005737">
    <property type="term" value="C:cytoplasm"/>
    <property type="evidence" value="ECO:0007669"/>
    <property type="project" value="UniProtKB-SubCell"/>
</dbReference>
<evidence type="ECO:0000256" key="6">
    <source>
        <dbReference type="ARBA" id="ARBA00023209"/>
    </source>
</evidence>